<keyword evidence="3" id="KW-1185">Reference proteome</keyword>
<dbReference type="Proteomes" id="UP000324897">
    <property type="component" value="Unassembled WGS sequence"/>
</dbReference>
<dbReference type="PANTHER" id="PTHR38926:SF2">
    <property type="entry name" value="F-BOX_LRR-REPEAT PROTEIN 21-RELATED"/>
    <property type="match status" value="1"/>
</dbReference>
<organism evidence="2 3">
    <name type="scientific">Eragrostis curvula</name>
    <name type="common">weeping love grass</name>
    <dbReference type="NCBI Taxonomy" id="38414"/>
    <lineage>
        <taxon>Eukaryota</taxon>
        <taxon>Viridiplantae</taxon>
        <taxon>Streptophyta</taxon>
        <taxon>Embryophyta</taxon>
        <taxon>Tracheophyta</taxon>
        <taxon>Spermatophyta</taxon>
        <taxon>Magnoliopsida</taxon>
        <taxon>Liliopsida</taxon>
        <taxon>Poales</taxon>
        <taxon>Poaceae</taxon>
        <taxon>PACMAD clade</taxon>
        <taxon>Chloridoideae</taxon>
        <taxon>Eragrostideae</taxon>
        <taxon>Eragrostidinae</taxon>
        <taxon>Eragrostis</taxon>
    </lineage>
</organism>
<sequence>MGAPLAPGARDWSELHPDALSVIFTKLGAIEVLMGAGLVCHSWLHTAKLPELWRSVDMSNHKVVEKMADNVLCAMAKVAVNRSCGQLETFMGKRFVTDDLIKYIGDRAPSLKGIRLISCYISSVGVVGVINKFPLLEDLEFSLCSKVYGKYVFEAIGKSCTQLTRFICCEGEGHIFEDSFEEDAFSNDREAMGIATMTKLNSLQFFGSSMNNSGLAAILDNCPNLESLDIRYCFNIKMDDALQAKCAGIRSLRLPHDSISDYEFKDNLPCWLPKLFEDVDPIFLDDDDILLEDIIFFD</sequence>
<protein>
    <recommendedName>
        <fullName evidence="1">F-box domain-containing protein</fullName>
    </recommendedName>
</protein>
<feature type="domain" description="F-box" evidence="1">
    <location>
        <begin position="12"/>
        <end position="54"/>
    </location>
</feature>
<dbReference type="EMBL" id="RWGY01000005">
    <property type="protein sequence ID" value="TVU43173.1"/>
    <property type="molecule type" value="Genomic_DNA"/>
</dbReference>
<comment type="caution">
    <text evidence="2">The sequence shown here is derived from an EMBL/GenBank/DDBJ whole genome shotgun (WGS) entry which is preliminary data.</text>
</comment>
<dbReference type="Pfam" id="PF00646">
    <property type="entry name" value="F-box"/>
    <property type="match status" value="1"/>
</dbReference>
<evidence type="ECO:0000313" key="3">
    <source>
        <dbReference type="Proteomes" id="UP000324897"/>
    </source>
</evidence>
<dbReference type="Gramene" id="TVU43173">
    <property type="protein sequence ID" value="TVU43173"/>
    <property type="gene ID" value="EJB05_09618"/>
</dbReference>
<reference evidence="2 3" key="1">
    <citation type="journal article" date="2019" name="Sci. Rep.">
        <title>A high-quality genome of Eragrostis curvula grass provides insights into Poaceae evolution and supports new strategies to enhance forage quality.</title>
        <authorList>
            <person name="Carballo J."/>
            <person name="Santos B.A.C.M."/>
            <person name="Zappacosta D."/>
            <person name="Garbus I."/>
            <person name="Selva J.P."/>
            <person name="Gallo C.A."/>
            <person name="Diaz A."/>
            <person name="Albertini E."/>
            <person name="Caccamo M."/>
            <person name="Echenique V."/>
        </authorList>
    </citation>
    <scope>NUCLEOTIDE SEQUENCE [LARGE SCALE GENOMIC DNA]</scope>
    <source>
        <strain evidence="3">cv. Victoria</strain>
        <tissue evidence="2">Leaf</tissue>
    </source>
</reference>
<dbReference type="PANTHER" id="PTHR38926">
    <property type="entry name" value="F-BOX DOMAIN CONTAINING PROTEIN, EXPRESSED"/>
    <property type="match status" value="1"/>
</dbReference>
<dbReference type="Gene3D" id="3.80.10.10">
    <property type="entry name" value="Ribonuclease Inhibitor"/>
    <property type="match status" value="1"/>
</dbReference>
<dbReference type="SUPFAM" id="SSF52047">
    <property type="entry name" value="RNI-like"/>
    <property type="match status" value="1"/>
</dbReference>
<dbReference type="AlphaFoldDB" id="A0A5J9W5G4"/>
<gene>
    <name evidence="2" type="ORF">EJB05_09618</name>
</gene>
<evidence type="ECO:0000259" key="1">
    <source>
        <dbReference type="Pfam" id="PF00646"/>
    </source>
</evidence>
<dbReference type="FunFam" id="1.20.1280.50:FF:000037">
    <property type="entry name" value="F-box protein SKIP19"/>
    <property type="match status" value="1"/>
</dbReference>
<name>A0A5J9W5G4_9POAL</name>
<proteinExistence type="predicted"/>
<dbReference type="OrthoDB" id="2095648at2759"/>
<evidence type="ECO:0000313" key="2">
    <source>
        <dbReference type="EMBL" id="TVU43173.1"/>
    </source>
</evidence>
<dbReference type="InterPro" id="IPR001810">
    <property type="entry name" value="F-box_dom"/>
</dbReference>
<dbReference type="Gene3D" id="1.20.1280.50">
    <property type="match status" value="1"/>
</dbReference>
<accession>A0A5J9W5G4</accession>
<dbReference type="InterPro" id="IPR032675">
    <property type="entry name" value="LRR_dom_sf"/>
</dbReference>